<organism evidence="2">
    <name type="scientific">Myoviridae sp. ctniE2</name>
    <dbReference type="NCBI Taxonomy" id="2825172"/>
    <lineage>
        <taxon>Viruses</taxon>
        <taxon>Duplodnaviria</taxon>
        <taxon>Heunggongvirae</taxon>
        <taxon>Uroviricota</taxon>
        <taxon>Caudoviricetes</taxon>
    </lineage>
</organism>
<proteinExistence type="predicted"/>
<evidence type="ECO:0000313" key="2">
    <source>
        <dbReference type="EMBL" id="DAE06372.1"/>
    </source>
</evidence>
<name>A0A8S5PJL1_9CAUD</name>
<accession>A0A8S5PJL1</accession>
<reference evidence="2" key="1">
    <citation type="journal article" date="2021" name="Proc. Natl. Acad. Sci. U.S.A.">
        <title>A Catalog of Tens of Thousands of Viruses from Human Metagenomes Reveals Hidden Associations with Chronic Diseases.</title>
        <authorList>
            <person name="Tisza M.J."/>
            <person name="Buck C.B."/>
        </authorList>
    </citation>
    <scope>NUCLEOTIDE SEQUENCE</scope>
    <source>
        <strain evidence="2">CtniE2</strain>
    </source>
</reference>
<feature type="compositionally biased region" description="Basic and acidic residues" evidence="1">
    <location>
        <begin position="97"/>
        <end position="108"/>
    </location>
</feature>
<sequence>MGAGNQWLKPVLAKGVSMLILLRLKNSPTEDVIKPTLEAWYRVITYKRHYDQPLDQPRFESAFMLWAQNNEWFPTPKEFLATLPRREYPELPPPPPKSKEERAKDAELQRQHIERMRQILRGARINE</sequence>
<dbReference type="EMBL" id="BK015434">
    <property type="protein sequence ID" value="DAE06372.1"/>
    <property type="molecule type" value="Genomic_DNA"/>
</dbReference>
<evidence type="ECO:0000256" key="1">
    <source>
        <dbReference type="SAM" id="MobiDB-lite"/>
    </source>
</evidence>
<feature type="region of interest" description="Disordered" evidence="1">
    <location>
        <begin position="85"/>
        <end position="108"/>
    </location>
</feature>
<protein>
    <submittedName>
        <fullName evidence="2">Loader and inhibitor of phage G40P</fullName>
    </submittedName>
</protein>